<dbReference type="InterPro" id="IPR012334">
    <property type="entry name" value="Pectin_lyas_fold"/>
</dbReference>
<evidence type="ECO:0000313" key="3">
    <source>
        <dbReference type="EMBL" id="TWT17444.1"/>
    </source>
</evidence>
<feature type="compositionally biased region" description="Pro residues" evidence="1">
    <location>
        <begin position="171"/>
        <end position="182"/>
    </location>
</feature>
<feature type="region of interest" description="Disordered" evidence="1">
    <location>
        <begin position="29"/>
        <end position="292"/>
    </location>
</feature>
<dbReference type="OrthoDB" id="3260138at2"/>
<proteinExistence type="predicted"/>
<accession>A0A5C5TU58</accession>
<sequence>MRPRPLSIKGAAAAIAACLFLTGCEDPNAQQQTAPQARGNQEEAATSTPTSQQEPEPRAYAVQQPAQAVPDSPGLHRRMEPHFEESELPQTPRISGKEVPMPQNFPVPVAAVEQPQDTAPEPATQQEPASPQQPEQPVAPAAPENPVQQGPAVEQPSAVEPNVVESQQQPPNQPSVPEPNQPQQPQQSQQPQQPQPQQPQQQQPAPGPAQPNQPQQSQPQQSDSDLDGLDEPLPDVDLEEPEGTVGEDGEESGTSKSNTSESSTTAKSKTSESKTSATKSTESKKPDEGPRKFATIAEARKANVADREFLVTDGAATVRFVRDLTKDKGADLEIQIGNSIYGTKFEEEVSLLAYEFADDATDVIQHALGLAGERNLGVSLSPNQRYVITKRVSIPKNVKYFDGHGVSIDVNTEASQDSPTSTFEFVRGASGTTIRNFTIDLSDAKFTRGIAAVAVTDITITGVTMTGLSYRGIELAADGGDLKNIRVENNRIENIVGEKETKGQVISISVNSERNDPDDRFKNSASPIWDRYVTDGTVSPNRYENSNISIVGNYIHGGYYGISFSGVSDSVIRDNEVTANTRNISMQNNCNNNVVEHNSLSNSYSSSVHIAYNSNGNEVLNNTVRTEVSHGQALLQAYQDSDRNTFRGNSVTVVGEQQPSWLLYVGTDSDDNVFVNNTIDGAARRAVVGIESIWDGRSAESNLNGAPTNLHSYMSNGTIESPVDKSKVTYGGGRGPLRNVTVEDNVFTPRNANTPLVYVGAEVTGGQVGNERIVGDIHGVSLANNTIVGNGCSELLKTHTGGLPEIGEAKIIFQNDSVGEHKTN</sequence>
<dbReference type="InterPro" id="IPR007742">
    <property type="entry name" value="NosD_dom"/>
</dbReference>
<dbReference type="AlphaFoldDB" id="A0A5C5TU58"/>
<dbReference type="SUPFAM" id="SSF51126">
    <property type="entry name" value="Pectin lyase-like"/>
    <property type="match status" value="1"/>
</dbReference>
<comment type="caution">
    <text evidence="3">The sequence shown here is derived from an EMBL/GenBank/DDBJ whole genome shotgun (WGS) entry which is preliminary data.</text>
</comment>
<feature type="compositionally biased region" description="Low complexity" evidence="1">
    <location>
        <begin position="159"/>
        <end position="170"/>
    </location>
</feature>
<feature type="compositionally biased region" description="Acidic residues" evidence="1">
    <location>
        <begin position="224"/>
        <end position="251"/>
    </location>
</feature>
<dbReference type="Proteomes" id="UP000320791">
    <property type="component" value="Unassembled WGS sequence"/>
</dbReference>
<dbReference type="RefSeq" id="WP_146325680.1">
    <property type="nucleotide sequence ID" value="NZ_BAABLR010000056.1"/>
</dbReference>
<keyword evidence="4" id="KW-1185">Reference proteome</keyword>
<dbReference type="SMART" id="SM00710">
    <property type="entry name" value="PbH1"/>
    <property type="match status" value="7"/>
</dbReference>
<gene>
    <name evidence="3" type="ORF">FRX94_12515</name>
</gene>
<dbReference type="Gene3D" id="2.160.20.10">
    <property type="entry name" value="Single-stranded right-handed beta-helix, Pectin lyase-like"/>
    <property type="match status" value="1"/>
</dbReference>
<evidence type="ECO:0000259" key="2">
    <source>
        <dbReference type="Pfam" id="PF05048"/>
    </source>
</evidence>
<feature type="compositionally biased region" description="Low complexity" evidence="1">
    <location>
        <begin position="183"/>
        <end position="192"/>
    </location>
</feature>
<dbReference type="PROSITE" id="PS51257">
    <property type="entry name" value="PROKAR_LIPOPROTEIN"/>
    <property type="match status" value="1"/>
</dbReference>
<feature type="compositionally biased region" description="Low complexity" evidence="1">
    <location>
        <begin position="252"/>
        <end position="280"/>
    </location>
</feature>
<dbReference type="InterPro" id="IPR011050">
    <property type="entry name" value="Pectin_lyase_fold/virulence"/>
</dbReference>
<name>A0A5C5TU58_9CORY</name>
<feature type="compositionally biased region" description="Low complexity" evidence="1">
    <location>
        <begin position="212"/>
        <end position="223"/>
    </location>
</feature>
<feature type="domain" description="Periplasmic copper-binding protein NosD beta helix" evidence="2">
    <location>
        <begin position="537"/>
        <end position="707"/>
    </location>
</feature>
<dbReference type="InterPro" id="IPR006626">
    <property type="entry name" value="PbH1"/>
</dbReference>
<evidence type="ECO:0000256" key="1">
    <source>
        <dbReference type="SAM" id="MobiDB-lite"/>
    </source>
</evidence>
<protein>
    <recommendedName>
        <fullName evidence="2">Periplasmic copper-binding protein NosD beta helix domain-containing protein</fullName>
    </recommendedName>
</protein>
<feature type="compositionally biased region" description="Basic and acidic residues" evidence="1">
    <location>
        <begin position="281"/>
        <end position="291"/>
    </location>
</feature>
<organism evidence="3 4">
    <name type="scientific">Corynebacterium canis</name>
    <dbReference type="NCBI Taxonomy" id="679663"/>
    <lineage>
        <taxon>Bacteria</taxon>
        <taxon>Bacillati</taxon>
        <taxon>Actinomycetota</taxon>
        <taxon>Actinomycetes</taxon>
        <taxon>Mycobacteriales</taxon>
        <taxon>Corynebacteriaceae</taxon>
        <taxon>Corynebacterium</taxon>
    </lineage>
</organism>
<reference evidence="3 4" key="1">
    <citation type="submission" date="2019-08" db="EMBL/GenBank/DDBJ databases">
        <authorList>
            <person name="Lei W."/>
        </authorList>
    </citation>
    <scope>NUCLEOTIDE SEQUENCE [LARGE SCALE GENOMIC DNA]</scope>
    <source>
        <strain evidence="3 4">CCUG 58627</strain>
    </source>
</reference>
<dbReference type="EMBL" id="VOHM01000042">
    <property type="protein sequence ID" value="TWT17444.1"/>
    <property type="molecule type" value="Genomic_DNA"/>
</dbReference>
<feature type="compositionally biased region" description="Low complexity" evidence="1">
    <location>
        <begin position="119"/>
        <end position="149"/>
    </location>
</feature>
<feature type="compositionally biased region" description="Polar residues" evidence="1">
    <location>
        <begin position="29"/>
        <end position="54"/>
    </location>
</feature>
<feature type="compositionally biased region" description="Low complexity" evidence="1">
    <location>
        <begin position="61"/>
        <end position="70"/>
    </location>
</feature>
<evidence type="ECO:0000313" key="4">
    <source>
        <dbReference type="Proteomes" id="UP000320791"/>
    </source>
</evidence>
<dbReference type="Pfam" id="PF05048">
    <property type="entry name" value="NosD"/>
    <property type="match status" value="1"/>
</dbReference>